<keyword evidence="3" id="KW-1185">Reference proteome</keyword>
<name>A0A5B7HRB5_PORTR</name>
<protein>
    <submittedName>
        <fullName evidence="2">Uncharacterized protein</fullName>
    </submittedName>
</protein>
<evidence type="ECO:0000313" key="2">
    <source>
        <dbReference type="EMBL" id="MPC74960.1"/>
    </source>
</evidence>
<dbReference type="Proteomes" id="UP000324222">
    <property type="component" value="Unassembled WGS sequence"/>
</dbReference>
<feature type="compositionally biased region" description="Basic and acidic residues" evidence="1">
    <location>
        <begin position="70"/>
        <end position="79"/>
    </location>
</feature>
<dbReference type="AlphaFoldDB" id="A0A5B7HRB5"/>
<evidence type="ECO:0000313" key="3">
    <source>
        <dbReference type="Proteomes" id="UP000324222"/>
    </source>
</evidence>
<feature type="region of interest" description="Disordered" evidence="1">
    <location>
        <begin position="37"/>
        <end position="84"/>
    </location>
</feature>
<organism evidence="2 3">
    <name type="scientific">Portunus trituberculatus</name>
    <name type="common">Swimming crab</name>
    <name type="synonym">Neptunus trituberculatus</name>
    <dbReference type="NCBI Taxonomy" id="210409"/>
    <lineage>
        <taxon>Eukaryota</taxon>
        <taxon>Metazoa</taxon>
        <taxon>Ecdysozoa</taxon>
        <taxon>Arthropoda</taxon>
        <taxon>Crustacea</taxon>
        <taxon>Multicrustacea</taxon>
        <taxon>Malacostraca</taxon>
        <taxon>Eumalacostraca</taxon>
        <taxon>Eucarida</taxon>
        <taxon>Decapoda</taxon>
        <taxon>Pleocyemata</taxon>
        <taxon>Brachyura</taxon>
        <taxon>Eubrachyura</taxon>
        <taxon>Portunoidea</taxon>
        <taxon>Portunidae</taxon>
        <taxon>Portuninae</taxon>
        <taxon>Portunus</taxon>
    </lineage>
</organism>
<proteinExistence type="predicted"/>
<comment type="caution">
    <text evidence="2">The sequence shown here is derived from an EMBL/GenBank/DDBJ whole genome shotgun (WGS) entry which is preliminary data.</text>
</comment>
<accession>A0A5B7HRB5</accession>
<gene>
    <name evidence="2" type="ORF">E2C01_069343</name>
</gene>
<reference evidence="2 3" key="1">
    <citation type="submission" date="2019-05" db="EMBL/GenBank/DDBJ databases">
        <title>Another draft genome of Portunus trituberculatus and its Hox gene families provides insights of decapod evolution.</title>
        <authorList>
            <person name="Jeong J.-H."/>
            <person name="Song I."/>
            <person name="Kim S."/>
            <person name="Choi T."/>
            <person name="Kim D."/>
            <person name="Ryu S."/>
            <person name="Kim W."/>
        </authorList>
    </citation>
    <scope>NUCLEOTIDE SEQUENCE [LARGE SCALE GENOMIC DNA]</scope>
    <source>
        <tissue evidence="2">Muscle</tissue>
    </source>
</reference>
<feature type="compositionally biased region" description="Gly residues" evidence="1">
    <location>
        <begin position="47"/>
        <end position="56"/>
    </location>
</feature>
<sequence length="102" mass="11227">MMITLKLNHSNHYCIFHDDFLKPVTCSEIDAQVSFPSSSVRGRIGRRGGGSGGGLAGRRRLTGDGDGEEEAHRPSERPRAGLKTTTAVAKMWTTSVWDARRR</sequence>
<dbReference type="EMBL" id="VSRR010040080">
    <property type="protein sequence ID" value="MPC74960.1"/>
    <property type="molecule type" value="Genomic_DNA"/>
</dbReference>
<evidence type="ECO:0000256" key="1">
    <source>
        <dbReference type="SAM" id="MobiDB-lite"/>
    </source>
</evidence>